<sequence length="151" mass="17212">MKEKSKEFLANFEENGPIPEISIKKLEEEINFILPRDYFDFMLGSNGGEGTIGETYLALWKIEDLFELNEAYGVQDFAPGLMIIGSDGGDTAYCIDKRYDNKPLISVPFIGMDLNEVEICGNNFEEFLEYIITNGTNYKGEDFKNKADRYV</sequence>
<organism evidence="2 3">
    <name type="scientific">Paenibacillus mangrovi</name>
    <dbReference type="NCBI Taxonomy" id="2931978"/>
    <lineage>
        <taxon>Bacteria</taxon>
        <taxon>Bacillati</taxon>
        <taxon>Bacillota</taxon>
        <taxon>Bacilli</taxon>
        <taxon>Bacillales</taxon>
        <taxon>Paenibacillaceae</taxon>
        <taxon>Paenibacillus</taxon>
    </lineage>
</organism>
<gene>
    <name evidence="2" type="ORF">MUG84_13405</name>
</gene>
<dbReference type="RefSeq" id="WP_244725556.1">
    <property type="nucleotide sequence ID" value="NZ_JALIRP010000005.1"/>
</dbReference>
<accession>A0A9X1WPK8</accession>
<feature type="domain" description="Knr4/Smi1-like" evidence="1">
    <location>
        <begin position="17"/>
        <end position="130"/>
    </location>
</feature>
<protein>
    <submittedName>
        <fullName evidence="2">SMI1/KNR4 family protein</fullName>
    </submittedName>
</protein>
<dbReference type="Proteomes" id="UP001139347">
    <property type="component" value="Unassembled WGS sequence"/>
</dbReference>
<dbReference type="SUPFAM" id="SSF160631">
    <property type="entry name" value="SMI1/KNR4-like"/>
    <property type="match status" value="1"/>
</dbReference>
<dbReference type="InterPro" id="IPR018958">
    <property type="entry name" value="Knr4/Smi1-like_dom"/>
</dbReference>
<reference evidence="2" key="1">
    <citation type="submission" date="2022-04" db="EMBL/GenBank/DDBJ databases">
        <title>Paenibacillus mangrovi sp. nov., a novel endophytic bacterium isolated from bark of Kandelia candel.</title>
        <authorList>
            <person name="Tuo L."/>
        </authorList>
    </citation>
    <scope>NUCLEOTIDE SEQUENCE</scope>
    <source>
        <strain evidence="2">KQZ6P-2</strain>
    </source>
</reference>
<evidence type="ECO:0000313" key="2">
    <source>
        <dbReference type="EMBL" id="MCJ8012728.1"/>
    </source>
</evidence>
<evidence type="ECO:0000259" key="1">
    <source>
        <dbReference type="SMART" id="SM00860"/>
    </source>
</evidence>
<dbReference type="Gene3D" id="3.40.1580.10">
    <property type="entry name" value="SMI1/KNR4-like"/>
    <property type="match status" value="1"/>
</dbReference>
<dbReference type="Pfam" id="PF09346">
    <property type="entry name" value="SMI1_KNR4"/>
    <property type="match status" value="1"/>
</dbReference>
<dbReference type="AlphaFoldDB" id="A0A9X1WPK8"/>
<dbReference type="EMBL" id="JALIRP010000005">
    <property type="protein sequence ID" value="MCJ8012728.1"/>
    <property type="molecule type" value="Genomic_DNA"/>
</dbReference>
<name>A0A9X1WPK8_9BACL</name>
<dbReference type="InterPro" id="IPR037883">
    <property type="entry name" value="Knr4/Smi1-like_sf"/>
</dbReference>
<proteinExistence type="predicted"/>
<dbReference type="SMART" id="SM00860">
    <property type="entry name" value="SMI1_KNR4"/>
    <property type="match status" value="1"/>
</dbReference>
<keyword evidence="3" id="KW-1185">Reference proteome</keyword>
<comment type="caution">
    <text evidence="2">The sequence shown here is derived from an EMBL/GenBank/DDBJ whole genome shotgun (WGS) entry which is preliminary data.</text>
</comment>
<evidence type="ECO:0000313" key="3">
    <source>
        <dbReference type="Proteomes" id="UP001139347"/>
    </source>
</evidence>